<gene>
    <name evidence="2" type="ORF">L5515_013092</name>
</gene>
<feature type="region of interest" description="Disordered" evidence="1">
    <location>
        <begin position="1"/>
        <end position="120"/>
    </location>
</feature>
<keyword evidence="3" id="KW-1185">Reference proteome</keyword>
<dbReference type="AlphaFoldDB" id="A0AAE9E975"/>
<feature type="compositionally biased region" description="Basic and acidic residues" evidence="1">
    <location>
        <begin position="105"/>
        <end position="120"/>
    </location>
</feature>
<feature type="compositionally biased region" description="Basic and acidic residues" evidence="1">
    <location>
        <begin position="18"/>
        <end position="45"/>
    </location>
</feature>
<name>A0AAE9E975_CAEBR</name>
<feature type="compositionally biased region" description="Basic and acidic residues" evidence="1">
    <location>
        <begin position="57"/>
        <end position="82"/>
    </location>
</feature>
<proteinExistence type="predicted"/>
<dbReference type="EMBL" id="CP092621">
    <property type="protein sequence ID" value="UMM15820.1"/>
    <property type="molecule type" value="Genomic_DNA"/>
</dbReference>
<sequence length="175" mass="20212">MTEEKKIAPTQSSKKRKGLDIDALWRKKLKDVENHQFPDDQKTLESEGTSSEGFTPSKKDPEDVKKELGSPSELEKEKDEKVTTPSPPPKEDTPPVSRSTRSSRKKTEAEKKKMELDDVKPNLKLLKKGLPFTCHNLDDQSEGKRNCSCSFSFSKFWDLGKKRKRRRKTNKMRKF</sequence>
<evidence type="ECO:0000256" key="1">
    <source>
        <dbReference type="SAM" id="MobiDB-lite"/>
    </source>
</evidence>
<reference evidence="2 3" key="1">
    <citation type="submission" date="2022-04" db="EMBL/GenBank/DDBJ databases">
        <title>Chromosome-level reference genomes for two strains of Caenorhabditis briggsae: an improved platform for comparative genomics.</title>
        <authorList>
            <person name="Stevens L."/>
            <person name="Andersen E."/>
        </authorList>
    </citation>
    <scope>NUCLEOTIDE SEQUENCE [LARGE SCALE GENOMIC DNA]</scope>
    <source>
        <strain evidence="2">VX34</strain>
        <tissue evidence="2">Whole-organism</tissue>
    </source>
</reference>
<evidence type="ECO:0000313" key="2">
    <source>
        <dbReference type="EMBL" id="UMM15820.1"/>
    </source>
</evidence>
<evidence type="ECO:0000313" key="3">
    <source>
        <dbReference type="Proteomes" id="UP000829354"/>
    </source>
</evidence>
<protein>
    <submittedName>
        <fullName evidence="2">Uncharacterized protein</fullName>
    </submittedName>
</protein>
<organism evidence="2 3">
    <name type="scientific">Caenorhabditis briggsae</name>
    <dbReference type="NCBI Taxonomy" id="6238"/>
    <lineage>
        <taxon>Eukaryota</taxon>
        <taxon>Metazoa</taxon>
        <taxon>Ecdysozoa</taxon>
        <taxon>Nematoda</taxon>
        <taxon>Chromadorea</taxon>
        <taxon>Rhabditida</taxon>
        <taxon>Rhabditina</taxon>
        <taxon>Rhabditomorpha</taxon>
        <taxon>Rhabditoidea</taxon>
        <taxon>Rhabditidae</taxon>
        <taxon>Peloderinae</taxon>
        <taxon>Caenorhabditis</taxon>
    </lineage>
</organism>
<accession>A0AAE9E975</accession>
<dbReference type="Proteomes" id="UP000829354">
    <property type="component" value="Chromosome II"/>
</dbReference>